<keyword evidence="2" id="KW-0614">Plasmid</keyword>
<dbReference type="Proteomes" id="UP000002505">
    <property type="component" value="Plasmid pACHL01"/>
</dbReference>
<gene>
    <name evidence="2" type="ordered locus">Achl_4220</name>
</gene>
<feature type="compositionally biased region" description="Polar residues" evidence="1">
    <location>
        <begin position="1"/>
        <end position="11"/>
    </location>
</feature>
<organism evidence="2 3">
    <name type="scientific">Pseudarthrobacter chlorophenolicus (strain ATCC 700700 / DSM 12829 / CIP 107037 / JCM 12360 / KCTC 9906 / NCIMB 13794 / A6)</name>
    <name type="common">Arthrobacter chlorophenolicus</name>
    <dbReference type="NCBI Taxonomy" id="452863"/>
    <lineage>
        <taxon>Bacteria</taxon>
        <taxon>Bacillati</taxon>
        <taxon>Actinomycetota</taxon>
        <taxon>Actinomycetes</taxon>
        <taxon>Micrococcales</taxon>
        <taxon>Micrococcaceae</taxon>
        <taxon>Pseudarthrobacter</taxon>
    </lineage>
</organism>
<evidence type="ECO:0000313" key="3">
    <source>
        <dbReference type="Proteomes" id="UP000002505"/>
    </source>
</evidence>
<dbReference type="AlphaFoldDB" id="B8HIC4"/>
<keyword evidence="3" id="KW-1185">Reference proteome</keyword>
<dbReference type="KEGG" id="ach:Achl_4220"/>
<proteinExistence type="predicted"/>
<reference evidence="2" key="1">
    <citation type="submission" date="2009-01" db="EMBL/GenBank/DDBJ databases">
        <title>Complete sequence of plasmid1 of Arthrobacter chlorophenolicus A6.</title>
        <authorList>
            <consortium name="US DOE Joint Genome Institute"/>
            <person name="Lucas S."/>
            <person name="Copeland A."/>
            <person name="Lapidus A."/>
            <person name="Glavina del Rio T."/>
            <person name="Tice H."/>
            <person name="Bruce D."/>
            <person name="Goodwin L."/>
            <person name="Pitluck S."/>
            <person name="Goltsman E."/>
            <person name="Clum A."/>
            <person name="Larimer F."/>
            <person name="Land M."/>
            <person name="Hauser L."/>
            <person name="Kyrpides N."/>
            <person name="Mikhailova N."/>
            <person name="Jansson J."/>
            <person name="Richardson P."/>
        </authorList>
    </citation>
    <scope>NUCLEOTIDE SEQUENCE [LARGE SCALE GENOMIC DNA]</scope>
    <source>
        <strain evidence="2">A6</strain>
        <plasmid evidence="2">pACHL01</plasmid>
    </source>
</reference>
<evidence type="ECO:0000256" key="1">
    <source>
        <dbReference type="SAM" id="MobiDB-lite"/>
    </source>
</evidence>
<protein>
    <submittedName>
        <fullName evidence="2">Uncharacterized protein</fullName>
    </submittedName>
</protein>
<accession>B8HIC4</accession>
<sequence length="296" mass="32045">MMGMTTSQNRQPKGITTGGQFAPDTHAESTLLLDTTRDVVISPGESESFQELADGDVIESLNVNRSDDGAGYWISPAKTVNLKVLITDADPRLHGDTLDSWFEKNGAVIEDFLATRYEADITAEEGWDEVGIECSAQLPDGPLTEAQIVDAAWNRTKVVQLHNESDHGSFGSENLGRLLVERVEGSTVLDDPYTARAAGLRVKPDELTAMVNDHSGISDVAAVAIAKDLGSLRNARGVIAYPAIGRLASRGYLDSAAADLELQKAATENWQSFTPDRQLARRIDAMRSWMRNGGIS</sequence>
<feature type="region of interest" description="Disordered" evidence="1">
    <location>
        <begin position="1"/>
        <end position="23"/>
    </location>
</feature>
<name>B8HIC4_PSECP</name>
<dbReference type="HOGENOM" id="CLU_938915_0_0_11"/>
<evidence type="ECO:0000313" key="2">
    <source>
        <dbReference type="EMBL" id="ACL42171.1"/>
    </source>
</evidence>
<dbReference type="EMBL" id="CP001342">
    <property type="protein sequence ID" value="ACL42171.1"/>
    <property type="molecule type" value="Genomic_DNA"/>
</dbReference>
<geneLocation type="plasmid" evidence="2 3">
    <name>pACHL01</name>
</geneLocation>